<organism evidence="1">
    <name type="scientific">Glycine soja</name>
    <name type="common">Wild soybean</name>
    <dbReference type="NCBI Taxonomy" id="3848"/>
    <lineage>
        <taxon>Eukaryota</taxon>
        <taxon>Viridiplantae</taxon>
        <taxon>Streptophyta</taxon>
        <taxon>Embryophyta</taxon>
        <taxon>Tracheophyta</taxon>
        <taxon>Spermatophyta</taxon>
        <taxon>Magnoliopsida</taxon>
        <taxon>eudicotyledons</taxon>
        <taxon>Gunneridae</taxon>
        <taxon>Pentapetalae</taxon>
        <taxon>rosids</taxon>
        <taxon>fabids</taxon>
        <taxon>Fabales</taxon>
        <taxon>Fabaceae</taxon>
        <taxon>Papilionoideae</taxon>
        <taxon>50 kb inversion clade</taxon>
        <taxon>NPAAA clade</taxon>
        <taxon>indigoferoid/millettioid clade</taxon>
        <taxon>Phaseoleae</taxon>
        <taxon>Glycine</taxon>
        <taxon>Glycine subgen. Soja</taxon>
    </lineage>
</organism>
<protein>
    <submittedName>
        <fullName evidence="1">Uncharacterized protein</fullName>
    </submittedName>
</protein>
<evidence type="ECO:0000313" key="1">
    <source>
        <dbReference type="EMBL" id="KHN04790.1"/>
    </source>
</evidence>
<sequence length="198" mass="22958">MNMILIMMECYHLMVLRAYDDRNEGTYNLNVTLIVEILVHQSRNEKKELKSGEAKQTPLASVPLLEEGDTLALEYHPLNVNVTRISDAYYSTPKLKKRLVGLEDDVDFYPGREGINFNKGVREKRHGSSWYSRSRSHDTGHSYYKDRSLNATAYKEMIDSYLKNANRTLTKEDPPVIDQWKKIGNFDQKKEAEIPQRG</sequence>
<name>A0A0B2P684_GLYSO</name>
<accession>A0A0B2P684</accession>
<dbReference type="AlphaFoldDB" id="A0A0B2P684"/>
<proteinExistence type="predicted"/>
<gene>
    <name evidence="1" type="ORF">glysoja_031890</name>
</gene>
<dbReference type="EMBL" id="KN668935">
    <property type="protein sequence ID" value="KHN04790.1"/>
    <property type="molecule type" value="Genomic_DNA"/>
</dbReference>
<dbReference type="Proteomes" id="UP000053555">
    <property type="component" value="Unassembled WGS sequence"/>
</dbReference>
<reference evidence="1" key="1">
    <citation type="submission" date="2014-07" db="EMBL/GenBank/DDBJ databases">
        <title>Identification of a novel salt tolerance gene in wild soybean by whole-genome sequencing.</title>
        <authorList>
            <person name="Lam H.-M."/>
            <person name="Qi X."/>
            <person name="Li M.-W."/>
            <person name="Liu X."/>
            <person name="Xie M."/>
            <person name="Ni M."/>
            <person name="Xu X."/>
        </authorList>
    </citation>
    <scope>NUCLEOTIDE SEQUENCE [LARGE SCALE GENOMIC DNA]</scope>
    <source>
        <tissue evidence="1">Root</tissue>
    </source>
</reference>